<feature type="non-terminal residue" evidence="1">
    <location>
        <position position="179"/>
    </location>
</feature>
<sequence>MDHNYSRISWSNDDPLMSWNLIETNIMEDSNLKKSTLDMLCTYFSKLAFAFCRCHIDRVEEYNLGHAFHIPTQVTRITTEGQNHPEKAKVYLRSFQGYFWIVAQKNFRDFTPNCIDHEITLNREYIIEIDRDDEEVIHYMDFSMGEYSQALQIFHHEVKPCEVEFVSDDWLSKQDQQLE</sequence>
<evidence type="ECO:0000313" key="1">
    <source>
        <dbReference type="EMBL" id="MCE0482373.1"/>
    </source>
</evidence>
<name>A0ABS8VNJ0_DATST</name>
<comment type="caution">
    <text evidence="1">The sequence shown here is derived from an EMBL/GenBank/DDBJ whole genome shotgun (WGS) entry which is preliminary data.</text>
</comment>
<gene>
    <name evidence="1" type="ORF">HAX54_041071</name>
</gene>
<accession>A0ABS8VNJ0</accession>
<proteinExistence type="predicted"/>
<dbReference type="Proteomes" id="UP000823775">
    <property type="component" value="Unassembled WGS sequence"/>
</dbReference>
<organism evidence="1 2">
    <name type="scientific">Datura stramonium</name>
    <name type="common">Jimsonweed</name>
    <name type="synonym">Common thornapple</name>
    <dbReference type="NCBI Taxonomy" id="4076"/>
    <lineage>
        <taxon>Eukaryota</taxon>
        <taxon>Viridiplantae</taxon>
        <taxon>Streptophyta</taxon>
        <taxon>Embryophyta</taxon>
        <taxon>Tracheophyta</taxon>
        <taxon>Spermatophyta</taxon>
        <taxon>Magnoliopsida</taxon>
        <taxon>eudicotyledons</taxon>
        <taxon>Gunneridae</taxon>
        <taxon>Pentapetalae</taxon>
        <taxon>asterids</taxon>
        <taxon>lamiids</taxon>
        <taxon>Solanales</taxon>
        <taxon>Solanaceae</taxon>
        <taxon>Solanoideae</taxon>
        <taxon>Datureae</taxon>
        <taxon>Datura</taxon>
    </lineage>
</organism>
<evidence type="ECO:0000313" key="2">
    <source>
        <dbReference type="Proteomes" id="UP000823775"/>
    </source>
</evidence>
<keyword evidence="2" id="KW-1185">Reference proteome</keyword>
<protein>
    <submittedName>
        <fullName evidence="1">Uncharacterized protein</fullName>
    </submittedName>
</protein>
<dbReference type="EMBL" id="JACEIK010005896">
    <property type="protein sequence ID" value="MCE0482373.1"/>
    <property type="molecule type" value="Genomic_DNA"/>
</dbReference>
<reference evidence="1 2" key="1">
    <citation type="journal article" date="2021" name="BMC Genomics">
        <title>Datura genome reveals duplications of psychoactive alkaloid biosynthetic genes and high mutation rate following tissue culture.</title>
        <authorList>
            <person name="Rajewski A."/>
            <person name="Carter-House D."/>
            <person name="Stajich J."/>
            <person name="Litt A."/>
        </authorList>
    </citation>
    <scope>NUCLEOTIDE SEQUENCE [LARGE SCALE GENOMIC DNA]</scope>
    <source>
        <strain evidence="1">AR-01</strain>
    </source>
</reference>